<dbReference type="GO" id="GO:0033214">
    <property type="term" value="P:siderophore-iron import into cell"/>
    <property type="evidence" value="ECO:0007669"/>
    <property type="project" value="TreeGrafter"/>
</dbReference>
<gene>
    <name evidence="10" type="ORF">YH66_04370</name>
</gene>
<evidence type="ECO:0000256" key="2">
    <source>
        <dbReference type="ARBA" id="ARBA00007935"/>
    </source>
</evidence>
<dbReference type="PANTHER" id="PTHR30472:SF19">
    <property type="entry name" value="PETROBACTIN IMPORT SYSTEM PERMEASE PROTEIN YCLO"/>
    <property type="match status" value="1"/>
</dbReference>
<keyword evidence="6 9" id="KW-1133">Transmembrane helix</keyword>
<feature type="transmembrane region" description="Helical" evidence="9">
    <location>
        <begin position="54"/>
        <end position="75"/>
    </location>
</feature>
<keyword evidence="11" id="KW-1185">Reference proteome</keyword>
<dbReference type="HOGENOM" id="CLU_050494_0_0_11"/>
<keyword evidence="5 9" id="KW-0812">Transmembrane</keyword>
<dbReference type="AlphaFoldDB" id="A0A0F6Z7M4"/>
<feature type="transmembrane region" description="Helical" evidence="9">
    <location>
        <begin position="319"/>
        <end position="338"/>
    </location>
</feature>
<dbReference type="Gene3D" id="1.10.3470.10">
    <property type="entry name" value="ABC transporter involved in vitamin B12 uptake, BtuC"/>
    <property type="match status" value="1"/>
</dbReference>
<dbReference type="EMBL" id="CP011309">
    <property type="protein sequence ID" value="AKF28933.1"/>
    <property type="molecule type" value="Genomic_DNA"/>
</dbReference>
<evidence type="ECO:0000256" key="9">
    <source>
        <dbReference type="SAM" id="Phobius"/>
    </source>
</evidence>
<keyword evidence="7" id="KW-0408">Iron</keyword>
<accession>A0A0F6Z7M4</accession>
<evidence type="ECO:0000256" key="4">
    <source>
        <dbReference type="ARBA" id="ARBA00022475"/>
    </source>
</evidence>
<dbReference type="PATRIC" id="fig|92706.3.peg.907"/>
<keyword evidence="3" id="KW-0813">Transport</keyword>
<dbReference type="GO" id="GO:0022857">
    <property type="term" value="F:transmembrane transporter activity"/>
    <property type="evidence" value="ECO:0007669"/>
    <property type="project" value="InterPro"/>
</dbReference>
<organism evidence="10 11">
    <name type="scientific">[Brevibacterium] flavum</name>
    <dbReference type="NCBI Taxonomy" id="92706"/>
    <lineage>
        <taxon>Bacteria</taxon>
        <taxon>Bacillati</taxon>
        <taxon>Actinomycetota</taxon>
        <taxon>Actinomycetes</taxon>
        <taxon>Mycobacteriales</taxon>
        <taxon>Corynebacteriaceae</taxon>
        <taxon>Corynebacterium</taxon>
    </lineage>
</organism>
<comment type="subcellular location">
    <subcellularLocation>
        <location evidence="1">Cell membrane</location>
        <topology evidence="1">Multi-pass membrane protein</topology>
    </subcellularLocation>
</comment>
<feature type="transmembrane region" description="Helical" evidence="9">
    <location>
        <begin position="159"/>
        <end position="177"/>
    </location>
</feature>
<evidence type="ECO:0000313" key="10">
    <source>
        <dbReference type="EMBL" id="AKF28933.1"/>
    </source>
</evidence>
<evidence type="ECO:0000256" key="3">
    <source>
        <dbReference type="ARBA" id="ARBA00022448"/>
    </source>
</evidence>
<feature type="transmembrane region" description="Helical" evidence="9">
    <location>
        <begin position="189"/>
        <end position="210"/>
    </location>
</feature>
<feature type="transmembrane region" description="Helical" evidence="9">
    <location>
        <begin position="95"/>
        <end position="114"/>
    </location>
</feature>
<feature type="transmembrane region" description="Helical" evidence="9">
    <location>
        <begin position="345"/>
        <end position="366"/>
    </location>
</feature>
<reference evidence="10 11" key="1">
    <citation type="submission" date="2015-04" db="EMBL/GenBank/DDBJ databases">
        <title>Complete Genome Sequence of Brevibacterium flavum ATCC 15168.</title>
        <authorList>
            <person name="Ahn J."/>
            <person name="Park G."/>
            <person name="Jeon W."/>
            <person name="Jang Y."/>
            <person name="Jang M."/>
            <person name="Lee H."/>
            <person name="Lee H."/>
        </authorList>
    </citation>
    <scope>NUCLEOTIDE SEQUENCE [LARGE SCALE GENOMIC DNA]</scope>
    <source>
        <strain evidence="10 11">ATCC 15168</strain>
    </source>
</reference>
<name>A0A0F6Z7M4_9CORY</name>
<dbReference type="GeneID" id="1018807"/>
<keyword evidence="8 9" id="KW-0472">Membrane</keyword>
<evidence type="ECO:0000313" key="11">
    <source>
        <dbReference type="Proteomes" id="UP000034037"/>
    </source>
</evidence>
<evidence type="ECO:0000256" key="1">
    <source>
        <dbReference type="ARBA" id="ARBA00004651"/>
    </source>
</evidence>
<protein>
    <submittedName>
        <fullName evidence="10">Iron ABC transporter permease</fullName>
    </submittedName>
</protein>
<dbReference type="SUPFAM" id="SSF81345">
    <property type="entry name" value="ABC transporter involved in vitamin B12 uptake, BtuC"/>
    <property type="match status" value="1"/>
</dbReference>
<evidence type="ECO:0000256" key="5">
    <source>
        <dbReference type="ARBA" id="ARBA00022692"/>
    </source>
</evidence>
<feature type="transmembrane region" description="Helical" evidence="9">
    <location>
        <begin position="277"/>
        <end position="307"/>
    </location>
</feature>
<feature type="transmembrane region" description="Helical" evidence="9">
    <location>
        <begin position="134"/>
        <end position="153"/>
    </location>
</feature>
<comment type="similarity">
    <text evidence="2">Belongs to the binding-protein-dependent transport system permease family. FecCD subfamily.</text>
</comment>
<dbReference type="PANTHER" id="PTHR30472">
    <property type="entry name" value="FERRIC ENTEROBACTIN TRANSPORT SYSTEM PERMEASE PROTEIN"/>
    <property type="match status" value="1"/>
</dbReference>
<dbReference type="InterPro" id="IPR037294">
    <property type="entry name" value="ABC_BtuC-like"/>
</dbReference>
<dbReference type="Pfam" id="PF01032">
    <property type="entry name" value="FecCD"/>
    <property type="match status" value="1"/>
</dbReference>
<dbReference type="Proteomes" id="UP000034037">
    <property type="component" value="Chromosome"/>
</dbReference>
<evidence type="ECO:0000256" key="8">
    <source>
        <dbReference type="ARBA" id="ARBA00023136"/>
    </source>
</evidence>
<dbReference type="InterPro" id="IPR000522">
    <property type="entry name" value="ABC_transptr_permease_BtuC"/>
</dbReference>
<feature type="transmembrane region" description="Helical" evidence="9">
    <location>
        <begin position="233"/>
        <end position="250"/>
    </location>
</feature>
<dbReference type="GO" id="GO:0005886">
    <property type="term" value="C:plasma membrane"/>
    <property type="evidence" value="ECO:0007669"/>
    <property type="project" value="UniProtKB-SubCell"/>
</dbReference>
<evidence type="ECO:0000256" key="6">
    <source>
        <dbReference type="ARBA" id="ARBA00022989"/>
    </source>
</evidence>
<evidence type="ECO:0000256" key="7">
    <source>
        <dbReference type="ARBA" id="ARBA00023004"/>
    </source>
</evidence>
<keyword evidence="4" id="KW-1003">Cell membrane</keyword>
<sequence>MDKDIENRTSDLSRWETMEESATVEGRTDVELASAPSKRRTSGAFQTARAKRRYWIIMAALLVTALAFTWGLIWYKNPMPVGHPAFALIAERRMESVFVMLIVAVCQGFATVAFQTVTNNRIITPSIMGFESLYTLIHTSTVFFFGATALLATRNLEMFVGQLVIMVLLTLVLYTWLLSGKRGDMHAMLLVGIIIGGGLGSISTFMQRILTPSEFDILSARLFGSVNNAETEYFPIAVPLVVVASVLLLLSSRRLNVVGLGKDAATNLGINHRRSSIYTLVLVSVLMAVSTALVGPMTFLGFLVATLAYQFADTYDHRYILPMSALIGFVVLSGAYFVMNHVFRAQGVVSIIIEMVGGTVFLIVILRKGRL</sequence>
<proteinExistence type="inferred from homology"/>
<dbReference type="FunFam" id="1.10.3470.10:FF:000004">
    <property type="entry name" value="Iron compound ABC transporter, permease"/>
    <property type="match status" value="1"/>
</dbReference>
<dbReference type="RefSeq" id="WP_003863478.1">
    <property type="nucleotide sequence ID" value="NZ_CP011309.1"/>
</dbReference>